<dbReference type="GO" id="GO:0016747">
    <property type="term" value="F:acyltransferase activity, transferring groups other than amino-acyl groups"/>
    <property type="evidence" value="ECO:0007669"/>
    <property type="project" value="InterPro"/>
</dbReference>
<dbReference type="InterPro" id="IPR052523">
    <property type="entry name" value="Trichothecene_AcTrans"/>
</dbReference>
<dbReference type="AlphaFoldDB" id="A0A9W7EWL3"/>
<dbReference type="PANTHER" id="PTHR42791:SF1">
    <property type="entry name" value="N-ACETYLTRANSFERASE DOMAIN-CONTAINING PROTEIN"/>
    <property type="match status" value="1"/>
</dbReference>
<comment type="caution">
    <text evidence="2">The sequence shown here is derived from an EMBL/GenBank/DDBJ whole genome shotgun (WGS) entry which is preliminary data.</text>
</comment>
<accession>A0A9W7EWL3</accession>
<evidence type="ECO:0000313" key="2">
    <source>
        <dbReference type="EMBL" id="GMH92915.1"/>
    </source>
</evidence>
<dbReference type="InterPro" id="IPR000182">
    <property type="entry name" value="GNAT_dom"/>
</dbReference>
<feature type="domain" description="N-acetyltransferase" evidence="1">
    <location>
        <begin position="71"/>
        <end position="157"/>
    </location>
</feature>
<dbReference type="InterPro" id="IPR016181">
    <property type="entry name" value="Acyl_CoA_acyltransferase"/>
</dbReference>
<dbReference type="Proteomes" id="UP001162640">
    <property type="component" value="Unassembled WGS sequence"/>
</dbReference>
<proteinExistence type="predicted"/>
<gene>
    <name evidence="2" type="ORF">TL16_g12486</name>
</gene>
<dbReference type="CDD" id="cd04301">
    <property type="entry name" value="NAT_SF"/>
    <property type="match status" value="1"/>
</dbReference>
<name>A0A9W7EWL3_9STRA</name>
<dbReference type="Pfam" id="PF13673">
    <property type="entry name" value="Acetyltransf_10"/>
    <property type="match status" value="1"/>
</dbReference>
<evidence type="ECO:0000259" key="1">
    <source>
        <dbReference type="PROSITE" id="PS51186"/>
    </source>
</evidence>
<protein>
    <recommendedName>
        <fullName evidence="1">N-acetyltransferase domain-containing protein</fullName>
    </recommendedName>
</protein>
<dbReference type="PROSITE" id="PS51186">
    <property type="entry name" value="GNAT"/>
    <property type="match status" value="1"/>
</dbReference>
<reference evidence="3" key="1">
    <citation type="journal article" date="2023" name="Commun. Biol.">
        <title>Genome analysis of Parmales, the sister group of diatoms, reveals the evolutionary specialization of diatoms from phago-mixotrophs to photoautotrophs.</title>
        <authorList>
            <person name="Ban H."/>
            <person name="Sato S."/>
            <person name="Yoshikawa S."/>
            <person name="Yamada K."/>
            <person name="Nakamura Y."/>
            <person name="Ichinomiya M."/>
            <person name="Sato N."/>
            <person name="Blanc-Mathieu R."/>
            <person name="Endo H."/>
            <person name="Kuwata A."/>
            <person name="Ogata H."/>
        </authorList>
    </citation>
    <scope>NUCLEOTIDE SEQUENCE [LARGE SCALE GENOMIC DNA]</scope>
</reference>
<evidence type="ECO:0000313" key="3">
    <source>
        <dbReference type="Proteomes" id="UP001162640"/>
    </source>
</evidence>
<dbReference type="EMBL" id="BLQM01000508">
    <property type="protein sequence ID" value="GMH92915.1"/>
    <property type="molecule type" value="Genomic_DNA"/>
</dbReference>
<organism evidence="2 3">
    <name type="scientific">Triparma laevis f. inornata</name>
    <dbReference type="NCBI Taxonomy" id="1714386"/>
    <lineage>
        <taxon>Eukaryota</taxon>
        <taxon>Sar</taxon>
        <taxon>Stramenopiles</taxon>
        <taxon>Ochrophyta</taxon>
        <taxon>Bolidophyceae</taxon>
        <taxon>Parmales</taxon>
        <taxon>Triparmaceae</taxon>
        <taxon>Triparma</taxon>
    </lineage>
</organism>
<dbReference type="Gene3D" id="3.40.630.30">
    <property type="match status" value="1"/>
</dbReference>
<sequence length="157" mass="17767">MIIIRKYDHNKKIVEQGAVNRGGLKDQLYIGLALVPFKLGFNAFSKILSHSEAGDYVHKLFSQSSGIHKRLDFVCTHPEFQGLGLYSELMNRVIEDADKEKFTLYLSSSDVKNQEYYRRFGFNWVGECEGEAGFVTAGMVRKPNGDNKALQLLGRLS</sequence>
<dbReference type="SUPFAM" id="SSF55729">
    <property type="entry name" value="Acyl-CoA N-acyltransferases (Nat)"/>
    <property type="match status" value="1"/>
</dbReference>
<dbReference type="PANTHER" id="PTHR42791">
    <property type="entry name" value="GNAT FAMILY ACETYLTRANSFERASE"/>
    <property type="match status" value="1"/>
</dbReference>